<accession>A0A256FW52</accession>
<evidence type="ECO:0000313" key="1">
    <source>
        <dbReference type="EMBL" id="OYR18970.1"/>
    </source>
</evidence>
<dbReference type="RefSeq" id="WP_094507049.1">
    <property type="nucleotide sequence ID" value="NZ_JBHEEK010000002.1"/>
</dbReference>
<sequence length="362" mass="40921">MKKINEKLKIRLIARAIKRWRRALNRKNKTHSRIPRQEVLISAPSILSFKDNFAETVQFLDAFRDGTLASDPKTTNVFIDLKSIKSLSVPVAIVLAAEFHRWSLVKKTRLRVRDSQQWDPTVRSLLSDLGVFELLGLKPVTLEFAPHNFTLTPLTSGVKTDGYKINQIQEQFRGVLEGFTANPEMFAGLMEAAENAINHAYPDNFTPRHPFADHRWWAASSLDLNTTSLRFFVFDQGAGIPFTLPQASLYENVRAKIASWTSDLIPNDSHMLRAALEVGRTRTGLSHRGLGLKRMSDVVTGAPNGYLRILSGKGEIVYHADDTIETRDHDYHIGGTLIEWSMNADAFKDSSEELPNENDQHR</sequence>
<dbReference type="OrthoDB" id="7605169at2"/>
<comment type="caution">
    <text evidence="1">The sequence shown here is derived from an EMBL/GenBank/DDBJ whole genome shotgun (WGS) entry which is preliminary data.</text>
</comment>
<dbReference type="EMBL" id="NNRJ01000019">
    <property type="protein sequence ID" value="OYR18970.1"/>
    <property type="molecule type" value="Genomic_DNA"/>
</dbReference>
<protein>
    <recommendedName>
        <fullName evidence="3">ATP-binding protein</fullName>
    </recommendedName>
</protein>
<proteinExistence type="predicted"/>
<organism evidence="1 2">
    <name type="scientific">Brucella thiophenivorans</name>
    <dbReference type="NCBI Taxonomy" id="571255"/>
    <lineage>
        <taxon>Bacteria</taxon>
        <taxon>Pseudomonadati</taxon>
        <taxon>Pseudomonadota</taxon>
        <taxon>Alphaproteobacteria</taxon>
        <taxon>Hyphomicrobiales</taxon>
        <taxon>Brucellaceae</taxon>
        <taxon>Brucella/Ochrobactrum group</taxon>
        <taxon>Brucella</taxon>
    </lineage>
</organism>
<keyword evidence="2" id="KW-1185">Reference proteome</keyword>
<evidence type="ECO:0000313" key="2">
    <source>
        <dbReference type="Proteomes" id="UP000215590"/>
    </source>
</evidence>
<dbReference type="Proteomes" id="UP000215590">
    <property type="component" value="Unassembled WGS sequence"/>
</dbReference>
<dbReference type="AlphaFoldDB" id="A0A256FW52"/>
<name>A0A256FW52_9HYPH</name>
<evidence type="ECO:0008006" key="3">
    <source>
        <dbReference type="Google" id="ProtNLM"/>
    </source>
</evidence>
<gene>
    <name evidence="1" type="ORF">CEV31_2310</name>
</gene>
<reference evidence="1 2" key="1">
    <citation type="submission" date="2017-07" db="EMBL/GenBank/DDBJ databases">
        <title>Phylogenetic study on the rhizospheric bacterium Ochrobactrum sp. A44.</title>
        <authorList>
            <person name="Krzyzanowska D.M."/>
            <person name="Ossowicki A."/>
            <person name="Rajewska M."/>
            <person name="Maciag T."/>
            <person name="Kaczynski Z."/>
            <person name="Czerwicka M."/>
            <person name="Jafra S."/>
        </authorList>
    </citation>
    <scope>NUCLEOTIDE SEQUENCE [LARGE SCALE GENOMIC DNA]</scope>
    <source>
        <strain evidence="1 2">DSM 7216</strain>
    </source>
</reference>